<feature type="region of interest" description="Disordered" evidence="1">
    <location>
        <begin position="1"/>
        <end position="28"/>
    </location>
</feature>
<dbReference type="Proteomes" id="UP001159363">
    <property type="component" value="Chromosome 2"/>
</dbReference>
<name>A0ABQ9IDC8_9NEOP</name>
<dbReference type="Pfam" id="PF13843">
    <property type="entry name" value="DDE_Tnp_1_7"/>
    <property type="match status" value="1"/>
</dbReference>
<dbReference type="PANTHER" id="PTHR46599">
    <property type="entry name" value="PIGGYBAC TRANSPOSABLE ELEMENT-DERIVED PROTEIN 4"/>
    <property type="match status" value="1"/>
</dbReference>
<accession>A0ABQ9IDC8</accession>
<comment type="caution">
    <text evidence="3">The sequence shown here is derived from an EMBL/GenBank/DDBJ whole genome shotgun (WGS) entry which is preliminary data.</text>
</comment>
<protein>
    <recommendedName>
        <fullName evidence="2">PiggyBac transposable element-derived protein domain-containing protein</fullName>
    </recommendedName>
</protein>
<evidence type="ECO:0000313" key="3">
    <source>
        <dbReference type="EMBL" id="KAJ8893888.1"/>
    </source>
</evidence>
<evidence type="ECO:0000313" key="4">
    <source>
        <dbReference type="Proteomes" id="UP001159363"/>
    </source>
</evidence>
<dbReference type="EMBL" id="JARBHB010000002">
    <property type="protein sequence ID" value="KAJ8893888.1"/>
    <property type="molecule type" value="Genomic_DNA"/>
</dbReference>
<feature type="domain" description="PiggyBac transposable element-derived protein" evidence="2">
    <location>
        <begin position="160"/>
        <end position="281"/>
    </location>
</feature>
<feature type="compositionally biased region" description="Polar residues" evidence="1">
    <location>
        <begin position="1"/>
        <end position="12"/>
    </location>
</feature>
<evidence type="ECO:0000256" key="1">
    <source>
        <dbReference type="SAM" id="MobiDB-lite"/>
    </source>
</evidence>
<dbReference type="InterPro" id="IPR029526">
    <property type="entry name" value="PGBD"/>
</dbReference>
<proteinExistence type="predicted"/>
<gene>
    <name evidence="3" type="ORF">PR048_006489</name>
</gene>
<sequence length="371" mass="41962">MTKWTNDAATKQQHGRHHAGSSSTGAFGGGRCHPVMTLAVRATSIGQKNVMSDLALKTLSLWKNFTDCSTACDWSVIVRKYLMRQQKTVAIKQIQKYMFLARKTKMNHLPIMTYSFDITRMCCLAESTTNPPATSRTHAHNLVTKLPGLAGDARVHKPKTPSESWRFFIDREIIECVLHNTNKKITVLSSKYGSKNLDCQYTQHTYIPELEAFFGLLHLAGDFKSNQEDTCSLFATERIGRDIFRATMSKNRYIFLLAALRFDDPSTRDERKENDPLSGISQRDMCDITMRVKRSRLGQLDVGPGQITVVWIGTLDLNIGCVVGLLTYLFTLNIGSVLFPQEIQGSMADWCYSPFHSPIKNGYLTNRFRAR</sequence>
<keyword evidence="4" id="KW-1185">Reference proteome</keyword>
<dbReference type="PANTHER" id="PTHR46599:SF3">
    <property type="entry name" value="PIGGYBAC TRANSPOSABLE ELEMENT-DERIVED PROTEIN 4"/>
    <property type="match status" value="1"/>
</dbReference>
<reference evidence="3 4" key="1">
    <citation type="submission" date="2023-02" db="EMBL/GenBank/DDBJ databases">
        <title>LHISI_Scaffold_Assembly.</title>
        <authorList>
            <person name="Stuart O.P."/>
            <person name="Cleave R."/>
            <person name="Magrath M.J.L."/>
            <person name="Mikheyev A.S."/>
        </authorList>
    </citation>
    <scope>NUCLEOTIDE SEQUENCE [LARGE SCALE GENOMIC DNA]</scope>
    <source>
        <strain evidence="3">Daus_M_001</strain>
        <tissue evidence="3">Leg muscle</tissue>
    </source>
</reference>
<organism evidence="3 4">
    <name type="scientific">Dryococelus australis</name>
    <dbReference type="NCBI Taxonomy" id="614101"/>
    <lineage>
        <taxon>Eukaryota</taxon>
        <taxon>Metazoa</taxon>
        <taxon>Ecdysozoa</taxon>
        <taxon>Arthropoda</taxon>
        <taxon>Hexapoda</taxon>
        <taxon>Insecta</taxon>
        <taxon>Pterygota</taxon>
        <taxon>Neoptera</taxon>
        <taxon>Polyneoptera</taxon>
        <taxon>Phasmatodea</taxon>
        <taxon>Verophasmatodea</taxon>
        <taxon>Anareolatae</taxon>
        <taxon>Phasmatidae</taxon>
        <taxon>Eurycanthinae</taxon>
        <taxon>Dryococelus</taxon>
    </lineage>
</organism>
<evidence type="ECO:0000259" key="2">
    <source>
        <dbReference type="Pfam" id="PF13843"/>
    </source>
</evidence>